<keyword evidence="7" id="KW-0472">Membrane</keyword>
<dbReference type="SUPFAM" id="SSF52833">
    <property type="entry name" value="Thioredoxin-like"/>
    <property type="match status" value="1"/>
</dbReference>
<accession>A0A9Q0MI50</accession>
<keyword evidence="11" id="KW-0636">Prenylation</keyword>
<dbReference type="PANTHER" id="PTHR15124">
    <property type="entry name" value="SELENOPROTEIN W"/>
    <property type="match status" value="1"/>
</dbReference>
<protein>
    <recommendedName>
        <fullName evidence="15">Migration and invasion enhancer 1</fullName>
    </recommendedName>
</protein>
<comment type="subunit">
    <text evidence="14">Interacts with GPX1.</text>
</comment>
<evidence type="ECO:0000313" key="16">
    <source>
        <dbReference type="EMBL" id="KAJ6623592.1"/>
    </source>
</evidence>
<dbReference type="AlphaFoldDB" id="A0A9Q0MI50"/>
<dbReference type="GO" id="GO:0005886">
    <property type="term" value="C:plasma membrane"/>
    <property type="evidence" value="ECO:0007669"/>
    <property type="project" value="UniProtKB-SubCell"/>
</dbReference>
<sequence>MSVKVDVEYCGVCNFEKQCSELAKTINMMCPDAAVTCSKGRRGSFEVRINDTLVHSKLANMAFPVNEDVGNNVLRAKEGQPLTKVKEQPITDCSIQ</sequence>
<evidence type="ECO:0000256" key="1">
    <source>
        <dbReference type="ARBA" id="ARBA00004342"/>
    </source>
</evidence>
<keyword evidence="4" id="KW-0963">Cytoplasm</keyword>
<keyword evidence="6" id="KW-0007">Acetylation</keyword>
<reference evidence="16" key="1">
    <citation type="submission" date="2022-07" db="EMBL/GenBank/DDBJ databases">
        <authorList>
            <person name="Trinca V."/>
            <person name="Uliana J.V.C."/>
            <person name="Torres T.T."/>
            <person name="Ward R.J."/>
            <person name="Monesi N."/>
        </authorList>
    </citation>
    <scope>NUCLEOTIDE SEQUENCE</scope>
    <source>
        <strain evidence="16">HSMRA1968</strain>
        <tissue evidence="16">Whole embryos</tissue>
    </source>
</reference>
<dbReference type="InterPro" id="IPR051441">
    <property type="entry name" value="SelW_related"/>
</dbReference>
<keyword evidence="17" id="KW-1185">Reference proteome</keyword>
<dbReference type="GO" id="GO:0051491">
    <property type="term" value="P:positive regulation of filopodium assembly"/>
    <property type="evidence" value="ECO:0007669"/>
    <property type="project" value="TreeGrafter"/>
</dbReference>
<evidence type="ECO:0000256" key="2">
    <source>
        <dbReference type="ARBA" id="ARBA00004514"/>
    </source>
</evidence>
<dbReference type="InterPro" id="IPR036249">
    <property type="entry name" value="Thioredoxin-like_sf"/>
</dbReference>
<evidence type="ECO:0000256" key="10">
    <source>
        <dbReference type="ARBA" id="ARBA00023288"/>
    </source>
</evidence>
<evidence type="ECO:0000256" key="6">
    <source>
        <dbReference type="ARBA" id="ARBA00022990"/>
    </source>
</evidence>
<comment type="subcellular location">
    <subcellularLocation>
        <location evidence="1">Cell membrane</location>
        <topology evidence="1">Lipid-anchor</topology>
        <orientation evidence="1">Cytoplasmic side</orientation>
    </subcellularLocation>
    <subcellularLocation>
        <location evidence="2">Cytoplasm</location>
        <location evidence="2">Cytosol</location>
    </subcellularLocation>
</comment>
<dbReference type="OrthoDB" id="5962009at2759"/>
<dbReference type="Proteomes" id="UP001151699">
    <property type="component" value="Unassembled WGS sequence"/>
</dbReference>
<evidence type="ECO:0000256" key="5">
    <source>
        <dbReference type="ARBA" id="ARBA00022703"/>
    </source>
</evidence>
<dbReference type="GO" id="GO:0005829">
    <property type="term" value="C:cytosol"/>
    <property type="evidence" value="ECO:0007669"/>
    <property type="project" value="UniProtKB-SubCell"/>
</dbReference>
<evidence type="ECO:0000256" key="3">
    <source>
        <dbReference type="ARBA" id="ARBA00022475"/>
    </source>
</evidence>
<keyword evidence="10" id="KW-0449">Lipoprotein</keyword>
<keyword evidence="8" id="KW-1015">Disulfide bond</keyword>
<dbReference type="InterPro" id="IPR011893">
    <property type="entry name" value="Selenoprotein_Rdx-typ"/>
</dbReference>
<keyword evidence="3" id="KW-1003">Cell membrane</keyword>
<evidence type="ECO:0000256" key="8">
    <source>
        <dbReference type="ARBA" id="ARBA00023157"/>
    </source>
</evidence>
<evidence type="ECO:0000256" key="9">
    <source>
        <dbReference type="ARBA" id="ARBA00023284"/>
    </source>
</evidence>
<dbReference type="GO" id="GO:0043066">
    <property type="term" value="P:negative regulation of apoptotic process"/>
    <property type="evidence" value="ECO:0007669"/>
    <property type="project" value="TreeGrafter"/>
</dbReference>
<keyword evidence="9" id="KW-0676">Redox-active center</keyword>
<comment type="function">
    <text evidence="12">Increases cell migration by inducing filopodia formation at the leading edge of migrating cells. Plays a role in regulation of apoptosis, possibly through control of CASP3. May be involved in a redox-related process.</text>
</comment>
<proteinExistence type="inferred from homology"/>
<dbReference type="GO" id="GO:0006915">
    <property type="term" value="P:apoptotic process"/>
    <property type="evidence" value="ECO:0007669"/>
    <property type="project" value="UniProtKB-KW"/>
</dbReference>
<evidence type="ECO:0000256" key="4">
    <source>
        <dbReference type="ARBA" id="ARBA00022490"/>
    </source>
</evidence>
<evidence type="ECO:0000256" key="11">
    <source>
        <dbReference type="ARBA" id="ARBA00023289"/>
    </source>
</evidence>
<evidence type="ECO:0000256" key="13">
    <source>
        <dbReference type="ARBA" id="ARBA00060789"/>
    </source>
</evidence>
<comment type="caution">
    <text evidence="16">The sequence shown here is derived from an EMBL/GenBank/DDBJ whole genome shotgun (WGS) entry which is preliminary data.</text>
</comment>
<evidence type="ECO:0000256" key="7">
    <source>
        <dbReference type="ARBA" id="ARBA00023136"/>
    </source>
</evidence>
<dbReference type="NCBIfam" id="TIGR02174">
    <property type="entry name" value="CXXU_selWTH"/>
    <property type="match status" value="1"/>
</dbReference>
<evidence type="ECO:0000256" key="14">
    <source>
        <dbReference type="ARBA" id="ARBA00065658"/>
    </source>
</evidence>
<evidence type="ECO:0000256" key="12">
    <source>
        <dbReference type="ARBA" id="ARBA00055778"/>
    </source>
</evidence>
<organism evidence="16 17">
    <name type="scientific">Pseudolycoriella hygida</name>
    <dbReference type="NCBI Taxonomy" id="35572"/>
    <lineage>
        <taxon>Eukaryota</taxon>
        <taxon>Metazoa</taxon>
        <taxon>Ecdysozoa</taxon>
        <taxon>Arthropoda</taxon>
        <taxon>Hexapoda</taxon>
        <taxon>Insecta</taxon>
        <taxon>Pterygota</taxon>
        <taxon>Neoptera</taxon>
        <taxon>Endopterygota</taxon>
        <taxon>Diptera</taxon>
        <taxon>Nematocera</taxon>
        <taxon>Sciaroidea</taxon>
        <taxon>Sciaridae</taxon>
        <taxon>Pseudolycoriella</taxon>
    </lineage>
</organism>
<comment type="similarity">
    <text evidence="13">Belongs to the SelWTH family.</text>
</comment>
<gene>
    <name evidence="16" type="primary">MIEN1</name>
    <name evidence="16" type="ORF">Bhyg_17311</name>
</gene>
<dbReference type="Gene3D" id="3.40.30.10">
    <property type="entry name" value="Glutaredoxin"/>
    <property type="match status" value="1"/>
</dbReference>
<dbReference type="Pfam" id="PF10262">
    <property type="entry name" value="Rdx"/>
    <property type="match status" value="1"/>
</dbReference>
<evidence type="ECO:0000313" key="17">
    <source>
        <dbReference type="Proteomes" id="UP001151699"/>
    </source>
</evidence>
<evidence type="ECO:0000256" key="15">
    <source>
        <dbReference type="ARBA" id="ARBA00069166"/>
    </source>
</evidence>
<name>A0A9Q0MI50_9DIPT</name>
<dbReference type="PANTHER" id="PTHR15124:SF27">
    <property type="entry name" value="MIGRATION AND INVASION ENHANCER 1"/>
    <property type="match status" value="1"/>
</dbReference>
<dbReference type="FunFam" id="3.40.30.10:FF:000131">
    <property type="entry name" value="migration and invasion enhancer 1"/>
    <property type="match status" value="1"/>
</dbReference>
<dbReference type="EMBL" id="WJQU01003591">
    <property type="protein sequence ID" value="KAJ6623592.1"/>
    <property type="molecule type" value="Genomic_DNA"/>
</dbReference>
<keyword evidence="5" id="KW-0053">Apoptosis</keyword>